<sequence length="221" mass="23729">MAPRVASAKPAAVATPAPAAPVKTVDAPAAAAKKVAEPKTAKGAAAAKTEKTAPAAVAADKKEDATADAEEVQISLVDKVELKINSLSAIIKETLAELKVLKKDYERMRKSVEKTERKRANARTNPNGFAKPTPIIDELCVFLNVPSGSVMSRTDVTRKINAYIKEHNLNKPENKRIILPNPALRKILNVKEGDEVSFFSLQKFLSPLFKKTVPVAPVATA</sequence>
<dbReference type="InterPro" id="IPR003121">
    <property type="entry name" value="SWIB_MDM2_domain"/>
</dbReference>
<dbReference type="SUPFAM" id="SSF47592">
    <property type="entry name" value="SWIB/MDM2 domain"/>
    <property type="match status" value="1"/>
</dbReference>
<dbReference type="CDD" id="cd10567">
    <property type="entry name" value="SWIB-MDM2_like"/>
    <property type="match status" value="1"/>
</dbReference>
<proteinExistence type="predicted"/>
<dbReference type="SMART" id="SM00151">
    <property type="entry name" value="SWIB"/>
    <property type="match status" value="1"/>
</dbReference>
<dbReference type="InterPro" id="IPR036885">
    <property type="entry name" value="SWIB_MDM2_dom_sf"/>
</dbReference>
<feature type="compositionally biased region" description="Low complexity" evidence="2">
    <location>
        <begin position="41"/>
        <end position="58"/>
    </location>
</feature>
<evidence type="ECO:0000256" key="2">
    <source>
        <dbReference type="SAM" id="MobiDB-lite"/>
    </source>
</evidence>
<feature type="domain" description="DM2" evidence="3">
    <location>
        <begin position="128"/>
        <end position="211"/>
    </location>
</feature>
<dbReference type="PANTHER" id="PTHR13844">
    <property type="entry name" value="SWI/SNF-RELATED MATRIX-ASSOCIATED ACTIN-DEPENDENT REGULATOR OF CHROMATIN SUBFAMILY D"/>
    <property type="match status" value="1"/>
</dbReference>
<evidence type="ECO:0000313" key="4">
    <source>
        <dbReference type="EMBL" id="QHU20979.1"/>
    </source>
</evidence>
<keyword evidence="1" id="KW-0175">Coiled coil</keyword>
<organism evidence="4">
    <name type="scientific">viral metagenome</name>
    <dbReference type="NCBI Taxonomy" id="1070528"/>
    <lineage>
        <taxon>unclassified sequences</taxon>
        <taxon>metagenomes</taxon>
        <taxon>organismal metagenomes</taxon>
    </lineage>
</organism>
<feature type="coiled-coil region" evidence="1">
    <location>
        <begin position="84"/>
        <end position="125"/>
    </location>
</feature>
<protein>
    <recommendedName>
        <fullName evidence="3">DM2 domain-containing protein</fullName>
    </recommendedName>
</protein>
<accession>A0A6C0KTQ5</accession>
<dbReference type="Pfam" id="PF02201">
    <property type="entry name" value="SWIB"/>
    <property type="match status" value="1"/>
</dbReference>
<dbReference type="InterPro" id="IPR019835">
    <property type="entry name" value="SWIB_domain"/>
</dbReference>
<feature type="region of interest" description="Disordered" evidence="2">
    <location>
        <begin position="1"/>
        <end position="64"/>
    </location>
</feature>
<feature type="compositionally biased region" description="Low complexity" evidence="2">
    <location>
        <begin position="1"/>
        <end position="33"/>
    </location>
</feature>
<evidence type="ECO:0000256" key="1">
    <source>
        <dbReference type="SAM" id="Coils"/>
    </source>
</evidence>
<dbReference type="PROSITE" id="PS51925">
    <property type="entry name" value="SWIB_MDM2"/>
    <property type="match status" value="1"/>
</dbReference>
<evidence type="ECO:0000259" key="3">
    <source>
        <dbReference type="PROSITE" id="PS51925"/>
    </source>
</evidence>
<dbReference type="AlphaFoldDB" id="A0A6C0KTQ5"/>
<dbReference type="EMBL" id="MN740976">
    <property type="protein sequence ID" value="QHU20979.1"/>
    <property type="molecule type" value="Genomic_DNA"/>
</dbReference>
<name>A0A6C0KTQ5_9ZZZZ</name>
<dbReference type="Gene3D" id="1.10.245.10">
    <property type="entry name" value="SWIB/MDM2 domain"/>
    <property type="match status" value="1"/>
</dbReference>
<reference evidence="4" key="1">
    <citation type="journal article" date="2020" name="Nature">
        <title>Giant virus diversity and host interactions through global metagenomics.</title>
        <authorList>
            <person name="Schulz F."/>
            <person name="Roux S."/>
            <person name="Paez-Espino D."/>
            <person name="Jungbluth S."/>
            <person name="Walsh D.A."/>
            <person name="Denef V.J."/>
            <person name="McMahon K.D."/>
            <person name="Konstantinidis K.T."/>
            <person name="Eloe-Fadrosh E.A."/>
            <person name="Kyrpides N.C."/>
            <person name="Woyke T."/>
        </authorList>
    </citation>
    <scope>NUCLEOTIDE SEQUENCE</scope>
    <source>
        <strain evidence="4">GVMAG-S-3300013094-100</strain>
    </source>
</reference>